<feature type="domain" description="Ig-like" evidence="5">
    <location>
        <begin position="249"/>
        <end position="340"/>
    </location>
</feature>
<dbReference type="InterPro" id="IPR013106">
    <property type="entry name" value="Ig_V-set"/>
</dbReference>
<protein>
    <recommendedName>
        <fullName evidence="5">Ig-like domain-containing protein</fullName>
    </recommendedName>
</protein>
<dbReference type="STRING" id="8078.ENSFHEP00000000728"/>
<dbReference type="InterPro" id="IPR013783">
    <property type="entry name" value="Ig-like_fold"/>
</dbReference>
<dbReference type="AlphaFoldDB" id="A0A3Q2SP50"/>
<dbReference type="InterPro" id="IPR007110">
    <property type="entry name" value="Ig-like_dom"/>
</dbReference>
<dbReference type="GeneTree" id="ENSGT00940000172190"/>
<dbReference type="GO" id="GO:0001817">
    <property type="term" value="P:regulation of cytokine production"/>
    <property type="evidence" value="ECO:0007669"/>
    <property type="project" value="TreeGrafter"/>
</dbReference>
<feature type="chain" id="PRO_5018625875" description="Ig-like domain-containing protein" evidence="4">
    <location>
        <begin position="25"/>
        <end position="398"/>
    </location>
</feature>
<dbReference type="InterPro" id="IPR036179">
    <property type="entry name" value="Ig-like_dom_sf"/>
</dbReference>
<dbReference type="GO" id="GO:0009897">
    <property type="term" value="C:external side of plasma membrane"/>
    <property type="evidence" value="ECO:0007669"/>
    <property type="project" value="TreeGrafter"/>
</dbReference>
<proteinExistence type="predicted"/>
<accession>A0A3Q2SP50</accession>
<dbReference type="Gene3D" id="2.60.40.10">
    <property type="entry name" value="Immunoglobulins"/>
    <property type="match status" value="3"/>
</dbReference>
<comment type="subcellular location">
    <subcellularLocation>
        <location evidence="1">Membrane</location>
    </subcellularLocation>
</comment>
<evidence type="ECO:0000256" key="3">
    <source>
        <dbReference type="ARBA" id="ARBA00023319"/>
    </source>
</evidence>
<dbReference type="SMART" id="SM00406">
    <property type="entry name" value="IGv"/>
    <property type="match status" value="3"/>
</dbReference>
<dbReference type="GO" id="GO:0050852">
    <property type="term" value="P:T cell receptor signaling pathway"/>
    <property type="evidence" value="ECO:0007669"/>
    <property type="project" value="TreeGrafter"/>
</dbReference>
<evidence type="ECO:0000256" key="4">
    <source>
        <dbReference type="SAM" id="SignalP"/>
    </source>
</evidence>
<sequence>MAAPLTAPFLWTLMVFSSFMLVSADQTTIRVDSRETVILPCRAPGDGTVITAEWSRTDLESDQYVIFYRDNKIDIAASCPSFKNRVELQDVKNGDVSLVLKTVTTADRGIYECRVQGTDPPISTVGLIVEPVEEPITAESGGTVILPCRAPENDRDGDVEWSRTDLEFSQYVYRYKNTKVDHAAQCPSFRNRTTLQDMKNGDVSLVLKKVTTDDTGRYECRVVQRENSCKKRSILVTDPLSFINLRVEPDRRIIPAKHGEDVILPCRAPENERDGDVEWSRTDLESGQYVLMYRNEQVDQEVQSPSFKGRTNLLDMKNGDVSLVLNKVTTDDTGTYECRVIQRGKSCRRRFILDTDPLGIINLRVKPGESVCIWIRTSSSFLVADVREKHLRSDVGVF</sequence>
<dbReference type="Ensembl" id="ENSFHET00000015051.1">
    <property type="protein sequence ID" value="ENSFHEP00000000728.1"/>
    <property type="gene ID" value="ENSFHEG00000001451.1"/>
</dbReference>
<evidence type="ECO:0000256" key="1">
    <source>
        <dbReference type="ARBA" id="ARBA00004370"/>
    </source>
</evidence>
<dbReference type="PROSITE" id="PS50835">
    <property type="entry name" value="IG_LIKE"/>
    <property type="match status" value="3"/>
</dbReference>
<dbReference type="SMART" id="SM00408">
    <property type="entry name" value="IGc2"/>
    <property type="match status" value="3"/>
</dbReference>
<reference evidence="6" key="2">
    <citation type="submission" date="2025-09" db="UniProtKB">
        <authorList>
            <consortium name="Ensembl"/>
        </authorList>
    </citation>
    <scope>IDENTIFICATION</scope>
</reference>
<keyword evidence="3" id="KW-0393">Immunoglobulin domain</keyword>
<keyword evidence="2" id="KW-0472">Membrane</keyword>
<evidence type="ECO:0000313" key="7">
    <source>
        <dbReference type="Proteomes" id="UP000265000"/>
    </source>
</evidence>
<dbReference type="PANTHER" id="PTHR24100:SF151">
    <property type="entry name" value="ICOS LIGAND"/>
    <property type="match status" value="1"/>
</dbReference>
<dbReference type="PANTHER" id="PTHR24100">
    <property type="entry name" value="BUTYROPHILIN"/>
    <property type="match status" value="1"/>
</dbReference>
<dbReference type="InterPro" id="IPR003599">
    <property type="entry name" value="Ig_sub"/>
</dbReference>
<evidence type="ECO:0000259" key="5">
    <source>
        <dbReference type="PROSITE" id="PS50835"/>
    </source>
</evidence>
<evidence type="ECO:0000313" key="6">
    <source>
        <dbReference type="Ensembl" id="ENSFHEP00000000728.1"/>
    </source>
</evidence>
<evidence type="ECO:0000256" key="2">
    <source>
        <dbReference type="ARBA" id="ARBA00023136"/>
    </source>
</evidence>
<name>A0A3Q2SP50_FUNHE</name>
<feature type="signal peptide" evidence="4">
    <location>
        <begin position="1"/>
        <end position="24"/>
    </location>
</feature>
<dbReference type="Pfam" id="PF07686">
    <property type="entry name" value="V-set"/>
    <property type="match status" value="3"/>
</dbReference>
<dbReference type="InterPro" id="IPR003598">
    <property type="entry name" value="Ig_sub2"/>
</dbReference>
<organism evidence="6 7">
    <name type="scientific">Fundulus heteroclitus</name>
    <name type="common">Killifish</name>
    <name type="synonym">Mummichog</name>
    <dbReference type="NCBI Taxonomy" id="8078"/>
    <lineage>
        <taxon>Eukaryota</taxon>
        <taxon>Metazoa</taxon>
        <taxon>Chordata</taxon>
        <taxon>Craniata</taxon>
        <taxon>Vertebrata</taxon>
        <taxon>Euteleostomi</taxon>
        <taxon>Actinopterygii</taxon>
        <taxon>Neopterygii</taxon>
        <taxon>Teleostei</taxon>
        <taxon>Neoteleostei</taxon>
        <taxon>Acanthomorphata</taxon>
        <taxon>Ovalentaria</taxon>
        <taxon>Atherinomorphae</taxon>
        <taxon>Cyprinodontiformes</taxon>
        <taxon>Fundulidae</taxon>
        <taxon>Fundulus</taxon>
    </lineage>
</organism>
<keyword evidence="4" id="KW-0732">Signal</keyword>
<dbReference type="SUPFAM" id="SSF48726">
    <property type="entry name" value="Immunoglobulin"/>
    <property type="match status" value="3"/>
</dbReference>
<keyword evidence="7" id="KW-1185">Reference proteome</keyword>
<feature type="domain" description="Ig-like" evidence="5">
    <location>
        <begin position="120"/>
        <end position="237"/>
    </location>
</feature>
<feature type="domain" description="Ig-like" evidence="5">
    <location>
        <begin position="8"/>
        <end position="116"/>
    </location>
</feature>
<dbReference type="Proteomes" id="UP000265000">
    <property type="component" value="Unplaced"/>
</dbReference>
<dbReference type="GO" id="GO:0005102">
    <property type="term" value="F:signaling receptor binding"/>
    <property type="evidence" value="ECO:0007669"/>
    <property type="project" value="TreeGrafter"/>
</dbReference>
<reference evidence="6" key="1">
    <citation type="submission" date="2025-08" db="UniProtKB">
        <authorList>
            <consortium name="Ensembl"/>
        </authorList>
    </citation>
    <scope>IDENTIFICATION</scope>
</reference>
<dbReference type="InterPro" id="IPR050504">
    <property type="entry name" value="IgSF_BTN/MOG"/>
</dbReference>
<dbReference type="SMART" id="SM00409">
    <property type="entry name" value="IG"/>
    <property type="match status" value="3"/>
</dbReference>